<dbReference type="Proteomes" id="UP000095192">
    <property type="component" value="Unassembled WGS sequence"/>
</dbReference>
<evidence type="ECO:0000313" key="13">
    <source>
        <dbReference type="Proteomes" id="UP000095192"/>
    </source>
</evidence>
<organism evidence="12 13">
    <name type="scientific">Cyclospora cayetanensis</name>
    <dbReference type="NCBI Taxonomy" id="88456"/>
    <lineage>
        <taxon>Eukaryota</taxon>
        <taxon>Sar</taxon>
        <taxon>Alveolata</taxon>
        <taxon>Apicomplexa</taxon>
        <taxon>Conoidasida</taxon>
        <taxon>Coccidia</taxon>
        <taxon>Eucoccidiorida</taxon>
        <taxon>Eimeriorina</taxon>
        <taxon>Eimeriidae</taxon>
        <taxon>Cyclospora</taxon>
    </lineage>
</organism>
<dbReference type="GO" id="GO:0004592">
    <property type="term" value="F:pantoate-beta-alanine ligase activity"/>
    <property type="evidence" value="ECO:0007669"/>
    <property type="project" value="UniProtKB-EC"/>
</dbReference>
<keyword evidence="5 12" id="KW-0436">Ligase</keyword>
<keyword evidence="13" id="KW-1185">Reference proteome</keyword>
<evidence type="ECO:0000256" key="10">
    <source>
        <dbReference type="ARBA" id="ARBA00032806"/>
    </source>
</evidence>
<dbReference type="VEuPathDB" id="ToxoDB:LOC34620741"/>
<sequence length="611" mass="66940">MVVLPSASLPREMLILRTSSEVAVHRSRRPPLREGFPPSCPILGATEEQQLLQRQEATAGGSHVGPRRRIGFVPTLGGLHEGHLSLIRAASRQCDEVWVSIFLNPTQFQSQNDFDSYPGDLQSDIQLLRTKTETQVLFLPDVREMYPNLAQREARDDTGAQGTPVGTQSAEASFADLEINFRNIECCPGEGSRRPGFFKGVGQIVQKLFALVRPTHVFFGQKDFLQTVCVRALVRCSCLDTRVLLCPIARLPSGLPLSSRNNRLNKEQMQLAHDASLVLKEVETLYEKGVREVAALEAAATAAAARVGVPLYYVAFNRQADGDPLVETSDSPSGPLQLPCNEQICVAVAIKVSPDCTIVDNFILSDTHNEAAGYAATCPLAYGFRFQHGDLLPPLLNSPEAVAGPSVALLPPHAAPCVLLLRSLSLRLFHMDPARGAPGEEKILGELEALELSDAAVQRLSGEEQRVLWPWGAWSEKKRRTDDAPQTEYFLLRDHKEPNASTLIAYLAFTRGPGKSTSASERLIEIQRLFVAPSRRRSGLGEAFFGVCMLALHQQCPQQQQLVTCVVPRLAIKVVESLGLAEAPESPTEGKPGDVSVCVDLHRLVQRLLRP</sequence>
<dbReference type="SUPFAM" id="SSF55729">
    <property type="entry name" value="Acyl-CoA N-acyltransferases (Nat)"/>
    <property type="match status" value="1"/>
</dbReference>
<dbReference type="Gene3D" id="3.40.50.620">
    <property type="entry name" value="HUPs"/>
    <property type="match status" value="1"/>
</dbReference>
<dbReference type="GO" id="GO:0005524">
    <property type="term" value="F:ATP binding"/>
    <property type="evidence" value="ECO:0007669"/>
    <property type="project" value="UniProtKB-KW"/>
</dbReference>
<evidence type="ECO:0000256" key="1">
    <source>
        <dbReference type="ARBA" id="ARBA00004990"/>
    </source>
</evidence>
<dbReference type="InParanoid" id="A0A1D3D5B3"/>
<dbReference type="InterPro" id="IPR016181">
    <property type="entry name" value="Acyl_CoA_acyltransferase"/>
</dbReference>
<evidence type="ECO:0000256" key="11">
    <source>
        <dbReference type="ARBA" id="ARBA00048258"/>
    </source>
</evidence>
<dbReference type="InterPro" id="IPR042176">
    <property type="entry name" value="Pantoate_ligase_C"/>
</dbReference>
<dbReference type="InterPro" id="IPR014729">
    <property type="entry name" value="Rossmann-like_a/b/a_fold"/>
</dbReference>
<evidence type="ECO:0000256" key="2">
    <source>
        <dbReference type="ARBA" id="ARBA00009256"/>
    </source>
</evidence>
<evidence type="ECO:0000256" key="4">
    <source>
        <dbReference type="ARBA" id="ARBA00015647"/>
    </source>
</evidence>
<proteinExistence type="inferred from homology"/>
<protein>
    <recommendedName>
        <fullName evidence="4">Pantoate--beta-alanine ligase</fullName>
        <ecNumber evidence="3">6.3.2.1</ecNumber>
    </recommendedName>
    <alternativeName>
        <fullName evidence="10">Pantoate-activating enzyme</fullName>
    </alternativeName>
    <alternativeName>
        <fullName evidence="9">Pantothenate synthetase</fullName>
    </alternativeName>
</protein>
<comment type="pathway">
    <text evidence="1">Cofactor biosynthesis; (R)-pantothenate biosynthesis; (R)-pantothenate from (R)-pantoate and beta-alanine: step 1/1.</text>
</comment>
<evidence type="ECO:0000256" key="6">
    <source>
        <dbReference type="ARBA" id="ARBA00022655"/>
    </source>
</evidence>
<dbReference type="AlphaFoldDB" id="A0A1D3D5B3"/>
<dbReference type="SUPFAM" id="SSF52374">
    <property type="entry name" value="Nucleotidylyl transferase"/>
    <property type="match status" value="1"/>
</dbReference>
<comment type="similarity">
    <text evidence="2">Belongs to the pantothenate synthetase family.</text>
</comment>
<dbReference type="InterPro" id="IPR003721">
    <property type="entry name" value="Pantoate_ligase"/>
</dbReference>
<dbReference type="Gene3D" id="3.30.1300.10">
    <property type="entry name" value="Pantoate-beta-alanine ligase, C-terminal domain"/>
    <property type="match status" value="1"/>
</dbReference>
<dbReference type="HAMAP" id="MF_00158">
    <property type="entry name" value="PanC"/>
    <property type="match status" value="1"/>
</dbReference>
<dbReference type="EMBL" id="JROU02000665">
    <property type="protein sequence ID" value="OEH78632.1"/>
    <property type="molecule type" value="Genomic_DNA"/>
</dbReference>
<evidence type="ECO:0000256" key="7">
    <source>
        <dbReference type="ARBA" id="ARBA00022741"/>
    </source>
</evidence>
<evidence type="ECO:0000313" key="12">
    <source>
        <dbReference type="EMBL" id="OEH78632.1"/>
    </source>
</evidence>
<reference evidence="12 13" key="1">
    <citation type="journal article" date="2016" name="BMC Genomics">
        <title>Comparative genomics reveals Cyclospora cayetanensis possesses coccidia-like metabolism and invasion components but unique surface antigens.</title>
        <authorList>
            <person name="Liu S."/>
            <person name="Wang L."/>
            <person name="Zheng H."/>
            <person name="Xu Z."/>
            <person name="Roellig D.M."/>
            <person name="Li N."/>
            <person name="Frace M.A."/>
            <person name="Tang K."/>
            <person name="Arrowood M.J."/>
            <person name="Moss D.M."/>
            <person name="Zhang L."/>
            <person name="Feng Y."/>
            <person name="Xiao L."/>
        </authorList>
    </citation>
    <scope>NUCLEOTIDE SEQUENCE [LARGE SCALE GENOMIC DNA]</scope>
    <source>
        <strain evidence="12 13">CHN_HEN01</strain>
    </source>
</reference>
<dbReference type="UniPathway" id="UPA00028">
    <property type="reaction ID" value="UER00005"/>
</dbReference>
<dbReference type="EC" id="6.3.2.1" evidence="3"/>
<dbReference type="Pfam" id="PF02569">
    <property type="entry name" value="Pantoate_ligase"/>
    <property type="match status" value="1"/>
</dbReference>
<evidence type="ECO:0000256" key="8">
    <source>
        <dbReference type="ARBA" id="ARBA00022840"/>
    </source>
</evidence>
<dbReference type="PANTHER" id="PTHR21299:SF1">
    <property type="entry name" value="PANTOATE--BETA-ALANINE LIGASE"/>
    <property type="match status" value="1"/>
</dbReference>
<dbReference type="Gene3D" id="3.40.630.30">
    <property type="match status" value="1"/>
</dbReference>
<comment type="caution">
    <text evidence="12">The sequence shown here is derived from an EMBL/GenBank/DDBJ whole genome shotgun (WGS) entry which is preliminary data.</text>
</comment>
<dbReference type="GO" id="GO:0015940">
    <property type="term" value="P:pantothenate biosynthetic process"/>
    <property type="evidence" value="ECO:0007669"/>
    <property type="project" value="UniProtKB-UniPathway"/>
</dbReference>
<keyword evidence="6" id="KW-0566">Pantothenate biosynthesis</keyword>
<name>A0A1D3D5B3_9EIME</name>
<evidence type="ECO:0000256" key="9">
    <source>
        <dbReference type="ARBA" id="ARBA00029902"/>
    </source>
</evidence>
<comment type="catalytic activity">
    <reaction evidence="11">
        <text>(R)-pantoate + beta-alanine + ATP = (R)-pantothenate + AMP + diphosphate + H(+)</text>
        <dbReference type="Rhea" id="RHEA:10912"/>
        <dbReference type="ChEBI" id="CHEBI:15378"/>
        <dbReference type="ChEBI" id="CHEBI:15980"/>
        <dbReference type="ChEBI" id="CHEBI:29032"/>
        <dbReference type="ChEBI" id="CHEBI:30616"/>
        <dbReference type="ChEBI" id="CHEBI:33019"/>
        <dbReference type="ChEBI" id="CHEBI:57966"/>
        <dbReference type="ChEBI" id="CHEBI:456215"/>
        <dbReference type="EC" id="6.3.2.1"/>
    </reaction>
</comment>
<dbReference type="VEuPathDB" id="ToxoDB:cyc_04175"/>
<accession>A0A1D3D5B3</accession>
<evidence type="ECO:0000256" key="5">
    <source>
        <dbReference type="ARBA" id="ARBA00022598"/>
    </source>
</evidence>
<keyword evidence="8" id="KW-0067">ATP-binding</keyword>
<dbReference type="PANTHER" id="PTHR21299">
    <property type="entry name" value="CYTIDYLATE KINASE/PANTOATE-BETA-ALANINE LIGASE"/>
    <property type="match status" value="1"/>
</dbReference>
<keyword evidence="7" id="KW-0547">Nucleotide-binding</keyword>
<gene>
    <name evidence="12" type="ORF">cyc_04175</name>
</gene>
<evidence type="ECO:0000256" key="3">
    <source>
        <dbReference type="ARBA" id="ARBA00012219"/>
    </source>
</evidence>